<name>A0A242K486_9ENTE</name>
<evidence type="ECO:0000313" key="3">
    <source>
        <dbReference type="EMBL" id="WYJ90177.1"/>
    </source>
</evidence>
<protein>
    <recommendedName>
        <fullName evidence="5">Phage scaffold protein</fullName>
    </recommendedName>
</protein>
<feature type="compositionally biased region" description="Basic and acidic residues" evidence="1">
    <location>
        <begin position="32"/>
        <end position="82"/>
    </location>
</feature>
<reference evidence="3" key="2">
    <citation type="submission" date="2017-05" db="EMBL/GenBank/DDBJ databases">
        <authorList>
            <consortium name="The Broad Institute Genomics Platform"/>
            <consortium name="The Broad Institute Genomic Center for Infectious Diseases"/>
            <person name="Earl A."/>
            <person name="Manson A."/>
            <person name="Schwartman J."/>
            <person name="Gilmore M."/>
            <person name="Abouelleil A."/>
            <person name="Cao P."/>
            <person name="Chapman S."/>
            <person name="Cusick C."/>
            <person name="Shea T."/>
            <person name="Young S."/>
            <person name="Neafsey D."/>
            <person name="Nusbaum C."/>
            <person name="Birren B."/>
        </authorList>
    </citation>
    <scope>NUCLEOTIDE SEQUENCE</scope>
    <source>
        <strain evidence="3">9E7_DIV0242</strain>
    </source>
</reference>
<dbReference type="EMBL" id="CP147247">
    <property type="protein sequence ID" value="WYJ90177.1"/>
    <property type="molecule type" value="Genomic_DNA"/>
</dbReference>
<sequence length="210" mass="23770">MKRKLFLPMHLQFFSADTGSEGQSTSSQESQSTKDSKTENNEQDKNENTGKTFSRDDVAKMMSAEKAKWEKDQEQRIETAKNEAARLAKLSKDEREKEEEKSRLADIEKREAALRLGELRIETITQLEKSGVPVDFCDMVLTDDAEQIKTNIAAVKKTFDAAVEKKVDERLKQSTPRIASSSSGMTKAEIMAVKDSSERQKLIAENRNLF</sequence>
<proteinExistence type="predicted"/>
<evidence type="ECO:0000313" key="4">
    <source>
        <dbReference type="Proteomes" id="UP000195141"/>
    </source>
</evidence>
<dbReference type="Pfam" id="PF14265">
    <property type="entry name" value="DUF4355"/>
    <property type="match status" value="1"/>
</dbReference>
<reference evidence="2" key="1">
    <citation type="submission" date="2017-05" db="EMBL/GenBank/DDBJ databases">
        <title>The Genome Sequence of Enterococcus sp. 9E7_DIV0242.</title>
        <authorList>
            <consortium name="The Broad Institute Genomics Platform"/>
            <consortium name="The Broad Institute Genomic Center for Infectious Diseases"/>
            <person name="Earl A."/>
            <person name="Manson A."/>
            <person name="Schwartman J."/>
            <person name="Gilmore M."/>
            <person name="Abouelleil A."/>
            <person name="Cao P."/>
            <person name="Chapman S."/>
            <person name="Cusick C."/>
            <person name="Shea T."/>
            <person name="Young S."/>
            <person name="Neafsey D."/>
            <person name="Nusbaum C."/>
            <person name="Birren B."/>
        </authorList>
    </citation>
    <scope>NUCLEOTIDE SEQUENCE [LARGE SCALE GENOMIC DNA]</scope>
    <source>
        <strain evidence="2">9E7_DIV0242</strain>
    </source>
</reference>
<accession>A0A242K486</accession>
<evidence type="ECO:0000256" key="1">
    <source>
        <dbReference type="SAM" id="MobiDB-lite"/>
    </source>
</evidence>
<dbReference type="InterPro" id="IPR025580">
    <property type="entry name" value="Gp46"/>
</dbReference>
<dbReference type="Proteomes" id="UP000195141">
    <property type="component" value="Chromosome"/>
</dbReference>
<keyword evidence="4" id="KW-1185">Reference proteome</keyword>
<evidence type="ECO:0008006" key="5">
    <source>
        <dbReference type="Google" id="ProtNLM"/>
    </source>
</evidence>
<feature type="compositionally biased region" description="Low complexity" evidence="1">
    <location>
        <begin position="17"/>
        <end position="31"/>
    </location>
</feature>
<evidence type="ECO:0000313" key="2">
    <source>
        <dbReference type="EMBL" id="OTP13432.1"/>
    </source>
</evidence>
<dbReference type="RefSeq" id="WP_249274510.1">
    <property type="nucleotide sequence ID" value="NZ_CP147247.1"/>
</dbReference>
<organism evidence="2">
    <name type="scientific">Candidatus Enterococcus clewellii</name>
    <dbReference type="NCBI Taxonomy" id="1834193"/>
    <lineage>
        <taxon>Bacteria</taxon>
        <taxon>Bacillati</taxon>
        <taxon>Bacillota</taxon>
        <taxon>Bacilli</taxon>
        <taxon>Lactobacillales</taxon>
        <taxon>Enterococcaceae</taxon>
        <taxon>Enterococcus</taxon>
    </lineage>
</organism>
<gene>
    <name evidence="3" type="ORF">A5888_001905</name>
    <name evidence="2" type="ORF">A5888_002910</name>
</gene>
<feature type="region of interest" description="Disordered" evidence="1">
    <location>
        <begin position="14"/>
        <end position="82"/>
    </location>
</feature>
<reference evidence="3" key="3">
    <citation type="submission" date="2024-03" db="EMBL/GenBank/DDBJ databases">
        <title>The Genome Sequence of Enterococcus sp. DIV0242b.</title>
        <authorList>
            <consortium name="The Broad Institute Genomics Platform"/>
            <consortium name="The Broad Institute Microbial Omics Core"/>
            <consortium name="The Broad Institute Genomic Center for Infectious Diseases"/>
            <person name="Earl A."/>
            <person name="Manson A."/>
            <person name="Gilmore M."/>
            <person name="Schwartman J."/>
            <person name="Shea T."/>
            <person name="Abouelleil A."/>
            <person name="Cao P."/>
            <person name="Chapman S."/>
            <person name="Cusick C."/>
            <person name="Young S."/>
            <person name="Neafsey D."/>
            <person name="Nusbaum C."/>
            <person name="Birren B."/>
        </authorList>
    </citation>
    <scope>NUCLEOTIDE SEQUENCE</scope>
    <source>
        <strain evidence="3">9E7_DIV0242</strain>
    </source>
</reference>
<dbReference type="AlphaFoldDB" id="A0A242K486"/>
<dbReference type="EMBL" id="NGMM01000005">
    <property type="protein sequence ID" value="OTP13432.1"/>
    <property type="molecule type" value="Genomic_DNA"/>
</dbReference>